<dbReference type="GO" id="GO:0016020">
    <property type="term" value="C:membrane"/>
    <property type="evidence" value="ECO:0007669"/>
    <property type="project" value="InterPro"/>
</dbReference>
<dbReference type="OrthoDB" id="6512918at2759"/>
<dbReference type="AlphaFoldDB" id="A0A016VZZ9"/>
<name>A0A016VZZ9_9BILA</name>
<evidence type="ECO:0000313" key="3">
    <source>
        <dbReference type="EMBL" id="EYC32562.1"/>
    </source>
</evidence>
<dbReference type="GO" id="GO:0016887">
    <property type="term" value="F:ATP hydrolysis activity"/>
    <property type="evidence" value="ECO:0007669"/>
    <property type="project" value="InterPro"/>
</dbReference>
<protein>
    <recommendedName>
        <fullName evidence="2">ABC transporter domain-containing protein</fullName>
    </recommendedName>
</protein>
<dbReference type="PANTHER" id="PTHR19229">
    <property type="entry name" value="ATP-BINDING CASSETTE TRANSPORTER SUBFAMILY A ABCA"/>
    <property type="match status" value="1"/>
</dbReference>
<dbReference type="InterPro" id="IPR003439">
    <property type="entry name" value="ABC_transporter-like_ATP-bd"/>
</dbReference>
<keyword evidence="4" id="KW-1185">Reference proteome</keyword>
<proteinExistence type="predicted"/>
<feature type="domain" description="ABC transporter" evidence="2">
    <location>
        <begin position="109"/>
        <end position="180"/>
    </location>
</feature>
<feature type="transmembrane region" description="Helical" evidence="1">
    <location>
        <begin position="26"/>
        <end position="45"/>
    </location>
</feature>
<dbReference type="SUPFAM" id="SSF52540">
    <property type="entry name" value="P-loop containing nucleoside triphosphate hydrolases"/>
    <property type="match status" value="1"/>
</dbReference>
<evidence type="ECO:0000256" key="1">
    <source>
        <dbReference type="SAM" id="Phobius"/>
    </source>
</evidence>
<dbReference type="Gene3D" id="3.40.50.300">
    <property type="entry name" value="P-loop containing nucleotide triphosphate hydrolases"/>
    <property type="match status" value="1"/>
</dbReference>
<keyword evidence="1" id="KW-0812">Transmembrane</keyword>
<dbReference type="Proteomes" id="UP000024635">
    <property type="component" value="Unassembled WGS sequence"/>
</dbReference>
<sequence>MTVGQFSGEKLPPHMLWQWNMLGKNMTFMLIFGCFSSLLFVLFQFKVVRYRWHQIWDLRYGRRSYGRVGSDEEDRAVAEERMYVNQSGDDMALEVKDLCKMYGRLRAVDGLTMGVRSRECFGLLGVNGAGKTTTFDILTGQSFATSGTARINKRDVTEQIPIGYCPQFDALMLDLTGRETLEVSKLCC</sequence>
<organism evidence="3 4">
    <name type="scientific">Ancylostoma ceylanicum</name>
    <dbReference type="NCBI Taxonomy" id="53326"/>
    <lineage>
        <taxon>Eukaryota</taxon>
        <taxon>Metazoa</taxon>
        <taxon>Ecdysozoa</taxon>
        <taxon>Nematoda</taxon>
        <taxon>Chromadorea</taxon>
        <taxon>Rhabditida</taxon>
        <taxon>Rhabditina</taxon>
        <taxon>Rhabditomorpha</taxon>
        <taxon>Strongyloidea</taxon>
        <taxon>Ancylostomatidae</taxon>
        <taxon>Ancylostomatinae</taxon>
        <taxon>Ancylostoma</taxon>
    </lineage>
</organism>
<dbReference type="InterPro" id="IPR027417">
    <property type="entry name" value="P-loop_NTPase"/>
</dbReference>
<accession>A0A016VZZ9</accession>
<keyword evidence="1" id="KW-0472">Membrane</keyword>
<dbReference type="InterPro" id="IPR026082">
    <property type="entry name" value="ABCA"/>
</dbReference>
<comment type="caution">
    <text evidence="3">The sequence shown here is derived from an EMBL/GenBank/DDBJ whole genome shotgun (WGS) entry which is preliminary data.</text>
</comment>
<gene>
    <name evidence="3" type="primary">Acey_s0003.g1656</name>
    <name evidence="3" type="ORF">Y032_0003g1656</name>
</gene>
<dbReference type="GO" id="GO:0005524">
    <property type="term" value="F:ATP binding"/>
    <property type="evidence" value="ECO:0007669"/>
    <property type="project" value="InterPro"/>
</dbReference>
<dbReference type="EMBL" id="JARK01001339">
    <property type="protein sequence ID" value="EYC32562.1"/>
    <property type="molecule type" value="Genomic_DNA"/>
</dbReference>
<dbReference type="Pfam" id="PF00005">
    <property type="entry name" value="ABC_tran"/>
    <property type="match status" value="1"/>
</dbReference>
<evidence type="ECO:0000259" key="2">
    <source>
        <dbReference type="Pfam" id="PF00005"/>
    </source>
</evidence>
<dbReference type="GO" id="GO:0140359">
    <property type="term" value="F:ABC-type transporter activity"/>
    <property type="evidence" value="ECO:0007669"/>
    <property type="project" value="InterPro"/>
</dbReference>
<dbReference type="STRING" id="53326.A0A016VZZ9"/>
<keyword evidence="1" id="KW-1133">Transmembrane helix</keyword>
<dbReference type="PANTHER" id="PTHR19229:SF271">
    <property type="entry name" value="ABC TRANSPORTER CED-7"/>
    <property type="match status" value="1"/>
</dbReference>
<dbReference type="GO" id="GO:0005319">
    <property type="term" value="F:lipid transporter activity"/>
    <property type="evidence" value="ECO:0007669"/>
    <property type="project" value="TreeGrafter"/>
</dbReference>
<evidence type="ECO:0000313" key="4">
    <source>
        <dbReference type="Proteomes" id="UP000024635"/>
    </source>
</evidence>
<reference evidence="4" key="1">
    <citation type="journal article" date="2015" name="Nat. Genet.">
        <title>The genome and transcriptome of the zoonotic hookworm Ancylostoma ceylanicum identify infection-specific gene families.</title>
        <authorList>
            <person name="Schwarz E.M."/>
            <person name="Hu Y."/>
            <person name="Antoshechkin I."/>
            <person name="Miller M.M."/>
            <person name="Sternberg P.W."/>
            <person name="Aroian R.V."/>
        </authorList>
    </citation>
    <scope>NUCLEOTIDE SEQUENCE</scope>
    <source>
        <strain evidence="4">HY135</strain>
    </source>
</reference>